<dbReference type="GO" id="GO:0046872">
    <property type="term" value="F:metal ion binding"/>
    <property type="evidence" value="ECO:0007669"/>
    <property type="project" value="UniProtKB-KW"/>
</dbReference>
<keyword evidence="6" id="KW-1185">Reference proteome</keyword>
<dbReference type="InterPro" id="IPR011057">
    <property type="entry name" value="Mss4-like_sf"/>
</dbReference>
<dbReference type="PANTHER" id="PTHR28620">
    <property type="entry name" value="CENTROMERE PROTEIN V"/>
    <property type="match status" value="1"/>
</dbReference>
<dbReference type="PROSITE" id="PS51891">
    <property type="entry name" value="CENP_V_GFA"/>
    <property type="match status" value="1"/>
</dbReference>
<accession>A0A418WP93</accession>
<dbReference type="AlphaFoldDB" id="A0A418WP93"/>
<keyword evidence="3" id="KW-0862">Zinc</keyword>
<dbReference type="Gene3D" id="2.170.150.70">
    <property type="match status" value="1"/>
</dbReference>
<evidence type="ECO:0000256" key="3">
    <source>
        <dbReference type="ARBA" id="ARBA00022833"/>
    </source>
</evidence>
<sequence>MLKTYHGSCHCGAIRYEADLDLAAGTGKCNCSICTKTRNWGVIIKPEAFRLLAGEEALSDYQFGTMSGHHLFCAICGVRPFGRGYVEEIGGDYVSIQLATLNDVSPAELIAAPVRVANGRDNDWMSEPAETRHL</sequence>
<comment type="caution">
    <text evidence="5">The sequence shown here is derived from an EMBL/GenBank/DDBJ whole genome shotgun (WGS) entry which is preliminary data.</text>
</comment>
<dbReference type="InterPro" id="IPR006913">
    <property type="entry name" value="CENP-V/GFA"/>
</dbReference>
<proteinExistence type="inferred from homology"/>
<protein>
    <submittedName>
        <fullName evidence="5">GFA family protein</fullName>
    </submittedName>
</protein>
<dbReference type="EMBL" id="QYUM01000002">
    <property type="protein sequence ID" value="RJF93056.1"/>
    <property type="molecule type" value="Genomic_DNA"/>
</dbReference>
<organism evidence="5 6">
    <name type="scientific">Sphingomonas cavernae</name>
    <dbReference type="NCBI Taxonomy" id="2320861"/>
    <lineage>
        <taxon>Bacteria</taxon>
        <taxon>Pseudomonadati</taxon>
        <taxon>Pseudomonadota</taxon>
        <taxon>Alphaproteobacteria</taxon>
        <taxon>Sphingomonadales</taxon>
        <taxon>Sphingomonadaceae</taxon>
        <taxon>Sphingomonas</taxon>
    </lineage>
</organism>
<comment type="similarity">
    <text evidence="1">Belongs to the Gfa family.</text>
</comment>
<keyword evidence="2" id="KW-0479">Metal-binding</keyword>
<dbReference type="RefSeq" id="WP_119759335.1">
    <property type="nucleotide sequence ID" value="NZ_QYUM01000002.1"/>
</dbReference>
<dbReference type="Pfam" id="PF04828">
    <property type="entry name" value="GFA"/>
    <property type="match status" value="1"/>
</dbReference>
<dbReference type="InterPro" id="IPR052355">
    <property type="entry name" value="CENP-V-like"/>
</dbReference>
<dbReference type="PANTHER" id="PTHR28620:SF1">
    <property type="entry name" value="CENP-V_GFA DOMAIN-CONTAINING PROTEIN"/>
    <property type="match status" value="1"/>
</dbReference>
<dbReference type="OrthoDB" id="9805575at2"/>
<evidence type="ECO:0000313" key="5">
    <source>
        <dbReference type="EMBL" id="RJF93056.1"/>
    </source>
</evidence>
<dbReference type="GO" id="GO:0016846">
    <property type="term" value="F:carbon-sulfur lyase activity"/>
    <property type="evidence" value="ECO:0007669"/>
    <property type="project" value="InterPro"/>
</dbReference>
<name>A0A418WP93_9SPHN</name>
<gene>
    <name evidence="5" type="ORF">D3876_01360</name>
</gene>
<evidence type="ECO:0000256" key="1">
    <source>
        <dbReference type="ARBA" id="ARBA00005495"/>
    </source>
</evidence>
<reference evidence="5 6" key="1">
    <citation type="submission" date="2018-09" db="EMBL/GenBank/DDBJ databases">
        <authorList>
            <person name="Zhu H."/>
        </authorList>
    </citation>
    <scope>NUCLEOTIDE SEQUENCE [LARGE SCALE GENOMIC DNA]</scope>
    <source>
        <strain evidence="5 6">K2R01-6</strain>
    </source>
</reference>
<evidence type="ECO:0000313" key="6">
    <source>
        <dbReference type="Proteomes" id="UP000286100"/>
    </source>
</evidence>
<evidence type="ECO:0000256" key="2">
    <source>
        <dbReference type="ARBA" id="ARBA00022723"/>
    </source>
</evidence>
<dbReference type="SUPFAM" id="SSF51316">
    <property type="entry name" value="Mss4-like"/>
    <property type="match status" value="1"/>
</dbReference>
<dbReference type="Proteomes" id="UP000286100">
    <property type="component" value="Unassembled WGS sequence"/>
</dbReference>
<feature type="domain" description="CENP-V/GFA" evidence="4">
    <location>
        <begin position="5"/>
        <end position="123"/>
    </location>
</feature>
<evidence type="ECO:0000259" key="4">
    <source>
        <dbReference type="PROSITE" id="PS51891"/>
    </source>
</evidence>